<dbReference type="Proteomes" id="UP000600139">
    <property type="component" value="Unassembled WGS sequence"/>
</dbReference>
<protein>
    <submittedName>
        <fullName evidence="1">Glycosyltransferase</fullName>
    </submittedName>
</protein>
<dbReference type="SUPFAM" id="SSF53756">
    <property type="entry name" value="UDP-Glycosyltransferase/glycogen phosphorylase"/>
    <property type="match status" value="1"/>
</dbReference>
<evidence type="ECO:0000313" key="2">
    <source>
        <dbReference type="Proteomes" id="UP000600139"/>
    </source>
</evidence>
<dbReference type="PANTHER" id="PTHR12526">
    <property type="entry name" value="GLYCOSYLTRANSFERASE"/>
    <property type="match status" value="1"/>
</dbReference>
<dbReference type="GO" id="GO:0016757">
    <property type="term" value="F:glycosyltransferase activity"/>
    <property type="evidence" value="ECO:0007669"/>
    <property type="project" value="TreeGrafter"/>
</dbReference>
<comment type="caution">
    <text evidence="1">The sequence shown here is derived from an EMBL/GenBank/DDBJ whole genome shotgun (WGS) entry which is preliminary data.</text>
</comment>
<organism evidence="1 2">
    <name type="scientific">Luteolibacter yonseiensis</name>
    <dbReference type="NCBI Taxonomy" id="1144680"/>
    <lineage>
        <taxon>Bacteria</taxon>
        <taxon>Pseudomonadati</taxon>
        <taxon>Verrucomicrobiota</taxon>
        <taxon>Verrucomicrobiia</taxon>
        <taxon>Verrucomicrobiales</taxon>
        <taxon>Verrucomicrobiaceae</taxon>
        <taxon>Luteolibacter</taxon>
    </lineage>
</organism>
<name>A0A934R8N5_9BACT</name>
<dbReference type="PANTHER" id="PTHR12526:SF600">
    <property type="entry name" value="GLYCOSYL TRANSFERASE GROUP 1"/>
    <property type="match status" value="1"/>
</dbReference>
<keyword evidence="2" id="KW-1185">Reference proteome</keyword>
<dbReference type="CDD" id="cd03801">
    <property type="entry name" value="GT4_PimA-like"/>
    <property type="match status" value="1"/>
</dbReference>
<evidence type="ECO:0000313" key="1">
    <source>
        <dbReference type="EMBL" id="MBK1817948.1"/>
    </source>
</evidence>
<sequence>MKRLLIFLPYVPFPLMRGTYQRVYHLAEELGKHYEVDLFCLSSEPGDAGHIGRFQQFCKRVRFEPFEHGPWAPFLTDRIWNPLPVTVRHWWSPQVLESLKRFTEGREYDVVNFCDLVLWPYIKTVFPSHPVRVMDRSRVDWLYQTEVLNTLDQGFMEKLKLRENLSKIAKLEREVRNELALTVVCGPDDKTFLEQKLGESDRVFVLPNGANVGFFNADEWPPQPTDFPSAMFCGALDYTPNTDGLAWYFENIHPQVMAACPSFKVILVGKNPTDTVRGYGTLPGVEFAGEVPDVRPFYQKAWMQIVPLRIGGGTRLKIAEGLAMSNPVVSTTLGAQGLELHHGEHLLLADTPKDFAEAILRYVAHPAERRSHGLAGRARILETYTWSALGSRLAERIDTLHRLNS</sequence>
<dbReference type="EMBL" id="JAENIK010000012">
    <property type="protein sequence ID" value="MBK1817948.1"/>
    <property type="molecule type" value="Genomic_DNA"/>
</dbReference>
<dbReference type="RefSeq" id="WP_200352873.1">
    <property type="nucleotide sequence ID" value="NZ_BAABHZ010000001.1"/>
</dbReference>
<dbReference type="Gene3D" id="3.40.50.2000">
    <property type="entry name" value="Glycogen Phosphorylase B"/>
    <property type="match status" value="2"/>
</dbReference>
<reference evidence="1" key="1">
    <citation type="submission" date="2021-01" db="EMBL/GenBank/DDBJ databases">
        <title>Modified the classification status of verrucomicrobia.</title>
        <authorList>
            <person name="Feng X."/>
        </authorList>
    </citation>
    <scope>NUCLEOTIDE SEQUENCE</scope>
    <source>
        <strain evidence="1">JCM 18052</strain>
    </source>
</reference>
<proteinExistence type="predicted"/>
<dbReference type="AlphaFoldDB" id="A0A934R8N5"/>
<dbReference type="Pfam" id="PF13692">
    <property type="entry name" value="Glyco_trans_1_4"/>
    <property type="match status" value="1"/>
</dbReference>
<gene>
    <name evidence="1" type="ORF">JIN84_20165</name>
</gene>
<accession>A0A934R8N5</accession>